<dbReference type="GO" id="GO:0003676">
    <property type="term" value="F:nucleic acid binding"/>
    <property type="evidence" value="ECO:0007669"/>
    <property type="project" value="InterPro"/>
</dbReference>
<protein>
    <recommendedName>
        <fullName evidence="3">Mariner Mos1 transposase</fullName>
    </recommendedName>
</protein>
<proteinExistence type="predicted"/>
<dbReference type="EMBL" id="BGZK01000481">
    <property type="protein sequence ID" value="GBP46311.1"/>
    <property type="molecule type" value="Genomic_DNA"/>
</dbReference>
<organism evidence="1 2">
    <name type="scientific">Eumeta variegata</name>
    <name type="common">Bagworm moth</name>
    <name type="synonym">Eumeta japonica</name>
    <dbReference type="NCBI Taxonomy" id="151549"/>
    <lineage>
        <taxon>Eukaryota</taxon>
        <taxon>Metazoa</taxon>
        <taxon>Ecdysozoa</taxon>
        <taxon>Arthropoda</taxon>
        <taxon>Hexapoda</taxon>
        <taxon>Insecta</taxon>
        <taxon>Pterygota</taxon>
        <taxon>Neoptera</taxon>
        <taxon>Endopterygota</taxon>
        <taxon>Lepidoptera</taxon>
        <taxon>Glossata</taxon>
        <taxon>Ditrysia</taxon>
        <taxon>Tineoidea</taxon>
        <taxon>Psychidae</taxon>
        <taxon>Oiketicinae</taxon>
        <taxon>Eumeta</taxon>
    </lineage>
</organism>
<evidence type="ECO:0008006" key="3">
    <source>
        <dbReference type="Google" id="ProtNLM"/>
    </source>
</evidence>
<keyword evidence="2" id="KW-1185">Reference proteome</keyword>
<dbReference type="AlphaFoldDB" id="A0A4C1W5G6"/>
<name>A0A4C1W5G6_EUMVA</name>
<dbReference type="Proteomes" id="UP000299102">
    <property type="component" value="Unassembled WGS sequence"/>
</dbReference>
<dbReference type="OrthoDB" id="10042427at2759"/>
<comment type="caution">
    <text evidence="1">The sequence shown here is derived from an EMBL/GenBank/DDBJ whole genome shotgun (WGS) entry which is preliminary data.</text>
</comment>
<gene>
    <name evidence="1" type="ORF">EVAR_39688_1</name>
</gene>
<dbReference type="Gene3D" id="3.30.420.10">
    <property type="entry name" value="Ribonuclease H-like superfamily/Ribonuclease H"/>
    <property type="match status" value="1"/>
</dbReference>
<evidence type="ECO:0000313" key="2">
    <source>
        <dbReference type="Proteomes" id="UP000299102"/>
    </source>
</evidence>
<reference evidence="1 2" key="1">
    <citation type="journal article" date="2019" name="Commun. Biol.">
        <title>The bagworm genome reveals a unique fibroin gene that provides high tensile strength.</title>
        <authorList>
            <person name="Kono N."/>
            <person name="Nakamura H."/>
            <person name="Ohtoshi R."/>
            <person name="Tomita M."/>
            <person name="Numata K."/>
            <person name="Arakawa K."/>
        </authorList>
    </citation>
    <scope>NUCLEOTIDE SEQUENCE [LARGE SCALE GENOMIC DNA]</scope>
</reference>
<accession>A0A4C1W5G6</accession>
<sequence>MRLLQRSFPLHVLQPNSVFLDPQSVQKARKEPLLGLLPSWLAEDEKNVELMSNPAYSPDLASWDFFVCENQENQLCGQRFSSPEEAVE</sequence>
<dbReference type="InterPro" id="IPR036397">
    <property type="entry name" value="RNaseH_sf"/>
</dbReference>
<evidence type="ECO:0000313" key="1">
    <source>
        <dbReference type="EMBL" id="GBP46311.1"/>
    </source>
</evidence>